<reference evidence="1 2" key="1">
    <citation type="submission" date="2018-12" db="EMBL/GenBank/DDBJ databases">
        <title>Complete genome sequence of Haloplanus rallus MBLA0036.</title>
        <authorList>
            <person name="Nam Y.-d."/>
            <person name="Kang J."/>
            <person name="Chung W.-H."/>
            <person name="Park Y.S."/>
        </authorList>
    </citation>
    <scope>NUCLEOTIDE SEQUENCE [LARGE SCALE GENOMIC DNA]</scope>
    <source>
        <strain evidence="1 2">MBLA0036</strain>
    </source>
</reference>
<evidence type="ECO:0000313" key="1">
    <source>
        <dbReference type="EMBL" id="QGX96313.1"/>
    </source>
</evidence>
<dbReference type="GeneID" id="43371237"/>
<organism evidence="1 2">
    <name type="scientific">Haloplanus rallus</name>
    <dbReference type="NCBI Taxonomy" id="1816183"/>
    <lineage>
        <taxon>Archaea</taxon>
        <taxon>Methanobacteriati</taxon>
        <taxon>Methanobacteriota</taxon>
        <taxon>Stenosarchaea group</taxon>
        <taxon>Halobacteria</taxon>
        <taxon>Halobacteriales</taxon>
        <taxon>Haloferacaceae</taxon>
        <taxon>Haloplanus</taxon>
    </lineage>
</organism>
<gene>
    <name evidence="1" type="ORF">EI982_16780</name>
</gene>
<dbReference type="OrthoDB" id="304494at2157"/>
<protein>
    <submittedName>
        <fullName evidence="1">Uncharacterized protein</fullName>
    </submittedName>
</protein>
<proteinExistence type="predicted"/>
<dbReference type="KEGG" id="hra:EI982_16780"/>
<dbReference type="EMBL" id="CP034345">
    <property type="protein sequence ID" value="QGX96313.1"/>
    <property type="molecule type" value="Genomic_DNA"/>
</dbReference>
<dbReference type="AlphaFoldDB" id="A0A6B9FHK4"/>
<accession>A0A6B9FHK4</accession>
<dbReference type="RefSeq" id="WP_157690777.1">
    <property type="nucleotide sequence ID" value="NZ_CP034345.1"/>
</dbReference>
<name>A0A6B9FHK4_9EURY</name>
<sequence length="155" mass="17776">MTLYLVPMDEPSYRATLAEPLDLNGWENRPADFPVTARVWGVRTDPAQGSWERNRRTWKRMESDEPLLFYLNGTGEFVAYGRIGVRCETDYIRDEYWNGGPAISVYTVQEYDDSVSMGLAEAKSILGYEDGFVLRGTHRVSEDRPVDRLLRKATS</sequence>
<keyword evidence="2" id="KW-1185">Reference proteome</keyword>
<dbReference type="Proteomes" id="UP000428325">
    <property type="component" value="Chromosome"/>
</dbReference>
<evidence type="ECO:0000313" key="2">
    <source>
        <dbReference type="Proteomes" id="UP000428325"/>
    </source>
</evidence>